<evidence type="ECO:0000313" key="2">
    <source>
        <dbReference type="EMBL" id="EDZ71448.1"/>
    </source>
</evidence>
<dbReference type="EMBL" id="ABSV01001239">
    <property type="protein sequence ID" value="EDZ71448.1"/>
    <property type="molecule type" value="Genomic_DNA"/>
</dbReference>
<evidence type="ECO:0000313" key="3">
    <source>
        <dbReference type="Proteomes" id="UP000008988"/>
    </source>
</evidence>
<name>B5VKU8_YEAS6</name>
<protein>
    <submittedName>
        <fullName evidence="2">Uncharacterized protein</fullName>
    </submittedName>
</protein>
<accession>B5VKU8</accession>
<sequence length="146" mass="15938">MAIRENLDDQEMDSMEASNSSCSGFSSITVDKCKIAPPLLQLITARRPLLDPHATTPELPLVKVAGANDREIHGASNPLISACVILNNCWPVKQFHATIVLSKEQVTNSSVFSPLSVLMNSPIEQSCWCTKPDINCSKEPSCSLIW</sequence>
<reference evidence="2 3" key="1">
    <citation type="journal article" date="2008" name="FEMS Yeast Res.">
        <title>Comparative genome analysis of a Saccharomyces cerevisiae wine strain.</title>
        <authorList>
            <person name="Borneman A.R."/>
            <person name="Forgan A.H."/>
            <person name="Pretorius I.S."/>
            <person name="Chambers P.J."/>
        </authorList>
    </citation>
    <scope>NUCLEOTIDE SEQUENCE [LARGE SCALE GENOMIC DNA]</scope>
    <source>
        <strain evidence="2 3">AWRI1631</strain>
    </source>
</reference>
<gene>
    <name evidence="2" type="ORF">AWRI1631_91630</name>
</gene>
<organism evidence="2 3">
    <name type="scientific">Saccharomyces cerevisiae (strain AWRI1631)</name>
    <name type="common">Baker's yeast</name>
    <dbReference type="NCBI Taxonomy" id="545124"/>
    <lineage>
        <taxon>Eukaryota</taxon>
        <taxon>Fungi</taxon>
        <taxon>Dikarya</taxon>
        <taxon>Ascomycota</taxon>
        <taxon>Saccharomycotina</taxon>
        <taxon>Saccharomycetes</taxon>
        <taxon>Saccharomycetales</taxon>
        <taxon>Saccharomycetaceae</taxon>
        <taxon>Saccharomyces</taxon>
    </lineage>
</organism>
<dbReference type="AlphaFoldDB" id="B5VKU8"/>
<evidence type="ECO:0000256" key="1">
    <source>
        <dbReference type="SAM" id="MobiDB-lite"/>
    </source>
</evidence>
<dbReference type="Proteomes" id="UP000008988">
    <property type="component" value="Unassembled WGS sequence"/>
</dbReference>
<comment type="caution">
    <text evidence="2">The sequence shown here is derived from an EMBL/GenBank/DDBJ whole genome shotgun (WGS) entry which is preliminary data.</text>
</comment>
<feature type="region of interest" description="Disordered" evidence="1">
    <location>
        <begin position="1"/>
        <end position="22"/>
    </location>
</feature>
<proteinExistence type="predicted"/>